<dbReference type="Gene3D" id="1.10.10.10">
    <property type="entry name" value="Winged helix-like DNA-binding domain superfamily/Winged helix DNA-binding domain"/>
    <property type="match status" value="1"/>
</dbReference>
<dbReference type="InterPro" id="IPR014464">
    <property type="entry name" value="CvfB_fam"/>
</dbReference>
<organism evidence="4 8">
    <name type="scientific">Photobacterium angustum</name>
    <dbReference type="NCBI Taxonomy" id="661"/>
    <lineage>
        <taxon>Bacteria</taxon>
        <taxon>Pseudomonadati</taxon>
        <taxon>Pseudomonadota</taxon>
        <taxon>Gammaproteobacteria</taxon>
        <taxon>Vibrionales</taxon>
        <taxon>Vibrionaceae</taxon>
        <taxon>Photobacterium</taxon>
    </lineage>
</organism>
<dbReference type="PANTHER" id="PTHR37296:SF1">
    <property type="entry name" value="CONSERVED VIRULENCE FACTOR B"/>
    <property type="match status" value="1"/>
</dbReference>
<evidence type="ECO:0000313" key="5">
    <source>
        <dbReference type="EMBL" id="PSX12262.1"/>
    </source>
</evidence>
<evidence type="ECO:0000313" key="6">
    <source>
        <dbReference type="Proteomes" id="UP000238730"/>
    </source>
</evidence>
<dbReference type="Pfam" id="PF13509">
    <property type="entry name" value="S1_2"/>
    <property type="match status" value="2"/>
</dbReference>
<protein>
    <submittedName>
        <fullName evidence="4">GntR family transcriptional regulator</fullName>
    </submittedName>
</protein>
<comment type="caution">
    <text evidence="4">The sequence shown here is derived from an EMBL/GenBank/DDBJ whole genome shotgun (WGS) entry which is preliminary data.</text>
</comment>
<dbReference type="InterPro" id="IPR039566">
    <property type="entry name" value="CvfB_S1_st"/>
</dbReference>
<evidence type="ECO:0000313" key="4">
    <source>
        <dbReference type="EMBL" id="PSX09875.1"/>
    </source>
</evidence>
<dbReference type="PANTHER" id="PTHR37296">
    <property type="entry name" value="CONSERVED VIRULENCE FACTOR B"/>
    <property type="match status" value="1"/>
</dbReference>
<dbReference type="SUPFAM" id="SSF50249">
    <property type="entry name" value="Nucleic acid-binding proteins"/>
    <property type="match status" value="1"/>
</dbReference>
<dbReference type="Proteomes" id="UP000238730">
    <property type="component" value="Unassembled WGS sequence"/>
</dbReference>
<comment type="similarity">
    <text evidence="1">Belongs to the CvfB family.</text>
</comment>
<dbReference type="Proteomes" id="UP000241440">
    <property type="component" value="Unassembled WGS sequence"/>
</dbReference>
<dbReference type="InterPro" id="IPR040764">
    <property type="entry name" value="CvfB_WH"/>
</dbReference>
<keyword evidence="7" id="KW-1185">Reference proteome</keyword>
<dbReference type="GeneID" id="61227843"/>
<dbReference type="PIRSF" id="PIRSF012524">
    <property type="entry name" value="YitL_S1"/>
    <property type="match status" value="1"/>
</dbReference>
<name>A0A0D8PKJ0_PHOAN</name>
<feature type="domain" description="S1 motif" evidence="2">
    <location>
        <begin position="70"/>
        <end position="132"/>
    </location>
</feature>
<gene>
    <name evidence="3" type="ORF">BTO08_06235</name>
    <name evidence="5" type="ORF">C0W27_03445</name>
    <name evidence="4" type="ORF">C0W41_03525</name>
</gene>
<accession>A0A0D8PKJ0</accession>
<sequence length="280" mass="31294">MIRIGKYNTLEVVKLVDFGVFLDGGEDFGNILLPKNSVPAGTELGDKLKVFIYFDSNDEVIATTTEPYAQVGDFAKLRVVGVTNIGAFVDWGLTKDLLIPFSEQRRRLEEGQEVVIHVYTDKASGRIVGTTKFNRYLDKTPATYQIGQEVQVIIAEVTDLGFKAVVEGKHWGLFFKTESFGKLFIGKALKAYIKEIRPDGKLNLSLQKMGKDRVDDLADKILTSLERKGGFIPVSDKSTPDEIFQVFRTSKATFKKTIGGLYKKGLIVIEREGIRLNDND</sequence>
<proteinExistence type="inferred from homology"/>
<dbReference type="InterPro" id="IPR003029">
    <property type="entry name" value="S1_domain"/>
</dbReference>
<reference evidence="7 8" key="2">
    <citation type="submission" date="2018-01" db="EMBL/GenBank/DDBJ databases">
        <title>Whole genome sequencing of Histamine producing bacteria.</title>
        <authorList>
            <person name="Butler K."/>
        </authorList>
    </citation>
    <scope>NUCLEOTIDE SEQUENCE [LARGE SCALE GENOMIC DNA]</scope>
    <source>
        <strain evidence="4 8">A2-1</strain>
        <strain evidence="5 7">A6-1</strain>
    </source>
</reference>
<evidence type="ECO:0000313" key="8">
    <source>
        <dbReference type="Proteomes" id="UP000241440"/>
    </source>
</evidence>
<dbReference type="Pfam" id="PF17783">
    <property type="entry name" value="WHD_CvfB"/>
    <property type="match status" value="1"/>
</dbReference>
<dbReference type="GO" id="GO:0003676">
    <property type="term" value="F:nucleic acid binding"/>
    <property type="evidence" value="ECO:0007669"/>
    <property type="project" value="InterPro"/>
</dbReference>
<dbReference type="Gene3D" id="2.40.50.140">
    <property type="entry name" value="Nucleic acid-binding proteins"/>
    <property type="match status" value="2"/>
</dbReference>
<dbReference type="OrthoDB" id="9801597at2"/>
<dbReference type="RefSeq" id="WP_005367598.1">
    <property type="nucleotide sequence ID" value="NZ_JAKJTG010000032.1"/>
</dbReference>
<feature type="domain" description="S1 motif" evidence="2">
    <location>
        <begin position="145"/>
        <end position="207"/>
    </location>
</feature>
<dbReference type="EMBL" id="PYOU01000002">
    <property type="protein sequence ID" value="PSX12262.1"/>
    <property type="molecule type" value="Genomic_DNA"/>
</dbReference>
<reference evidence="3 6" key="1">
    <citation type="submission" date="2016-12" db="EMBL/GenBank/DDBJ databases">
        <title>Diversity of luminous bacteria.</title>
        <authorList>
            <person name="Yoshizawa S."/>
            <person name="Kogure K."/>
        </authorList>
    </citation>
    <scope>NUCLEOTIDE SEQUENCE [LARGE SCALE GENOMIC DNA]</scope>
    <source>
        <strain evidence="3 6">LC1-200</strain>
    </source>
</reference>
<evidence type="ECO:0000313" key="3">
    <source>
        <dbReference type="EMBL" id="PQJ67028.1"/>
    </source>
</evidence>
<dbReference type="AlphaFoldDB" id="A0A0D8PKJ0"/>
<dbReference type="Proteomes" id="UP000240989">
    <property type="component" value="Unassembled WGS sequence"/>
</dbReference>
<dbReference type="InterPro" id="IPR012340">
    <property type="entry name" value="NA-bd_OB-fold"/>
</dbReference>
<evidence type="ECO:0000259" key="2">
    <source>
        <dbReference type="SMART" id="SM00316"/>
    </source>
</evidence>
<feature type="domain" description="S1 motif" evidence="2">
    <location>
        <begin position="3"/>
        <end position="65"/>
    </location>
</feature>
<dbReference type="SMART" id="SM00316">
    <property type="entry name" value="S1"/>
    <property type="match status" value="3"/>
</dbReference>
<dbReference type="EMBL" id="MSCJ01000001">
    <property type="protein sequence ID" value="PQJ67028.1"/>
    <property type="molecule type" value="Genomic_DNA"/>
</dbReference>
<dbReference type="EMBL" id="PYOY01000001">
    <property type="protein sequence ID" value="PSX09875.1"/>
    <property type="molecule type" value="Genomic_DNA"/>
</dbReference>
<evidence type="ECO:0000313" key="7">
    <source>
        <dbReference type="Proteomes" id="UP000240989"/>
    </source>
</evidence>
<evidence type="ECO:0000256" key="1">
    <source>
        <dbReference type="PIRNR" id="PIRNR012524"/>
    </source>
</evidence>
<dbReference type="InterPro" id="IPR036388">
    <property type="entry name" value="WH-like_DNA-bd_sf"/>
</dbReference>